<evidence type="ECO:0000256" key="3">
    <source>
        <dbReference type="ARBA" id="ARBA00009119"/>
    </source>
</evidence>
<reference evidence="14" key="2">
    <citation type="submission" date="2017-10" db="EMBL/GenBank/DDBJ databases">
        <title>Ladona fulva Genome sequencing and assembly.</title>
        <authorList>
            <person name="Murali S."/>
            <person name="Richards S."/>
            <person name="Bandaranaike D."/>
            <person name="Bellair M."/>
            <person name="Blankenburg K."/>
            <person name="Chao H."/>
            <person name="Dinh H."/>
            <person name="Doddapaneni H."/>
            <person name="Dugan-Rocha S."/>
            <person name="Elkadiri S."/>
            <person name="Gnanaolivu R."/>
            <person name="Hernandez B."/>
            <person name="Skinner E."/>
            <person name="Javaid M."/>
            <person name="Lee S."/>
            <person name="Li M."/>
            <person name="Ming W."/>
            <person name="Munidasa M."/>
            <person name="Muniz J."/>
            <person name="Nguyen L."/>
            <person name="Hughes D."/>
            <person name="Osuji N."/>
            <person name="Pu L.-L."/>
            <person name="Puazo M."/>
            <person name="Qu C."/>
            <person name="Quiroz J."/>
            <person name="Raj R."/>
            <person name="Weissenberger G."/>
            <person name="Xin Y."/>
            <person name="Zou X."/>
            <person name="Han Y."/>
            <person name="Worley K."/>
            <person name="Muzny D."/>
            <person name="Gibbs R."/>
        </authorList>
    </citation>
    <scope>NUCLEOTIDE SEQUENCE</scope>
    <source>
        <strain evidence="14">Sampled in the wild</strain>
    </source>
</reference>
<evidence type="ECO:0000256" key="1">
    <source>
        <dbReference type="ARBA" id="ARBA00000900"/>
    </source>
</evidence>
<protein>
    <recommendedName>
        <fullName evidence="10">E3 ubiquitin-protein ligase</fullName>
        <ecNumber evidence="10">2.3.2.27</ecNumber>
    </recommendedName>
</protein>
<comment type="domain">
    <text evidence="10">The SBD domain (substrate-binding domain) mediates the interaction with substrate proteins. It is related to the TRAF family.</text>
</comment>
<evidence type="ECO:0000256" key="8">
    <source>
        <dbReference type="ARBA" id="ARBA00022833"/>
    </source>
</evidence>
<dbReference type="OrthoDB" id="941555at2759"/>
<evidence type="ECO:0000256" key="5">
    <source>
        <dbReference type="ARBA" id="ARBA00022723"/>
    </source>
</evidence>
<dbReference type="GO" id="GO:0043161">
    <property type="term" value="P:proteasome-mediated ubiquitin-dependent protein catabolic process"/>
    <property type="evidence" value="ECO:0007669"/>
    <property type="project" value="TreeGrafter"/>
</dbReference>
<keyword evidence="6 9" id="KW-0863">Zinc-finger</keyword>
<keyword evidence="7 10" id="KW-0833">Ubl conjugation pathway</keyword>
<dbReference type="InterPro" id="IPR013083">
    <property type="entry name" value="Znf_RING/FYVE/PHD"/>
</dbReference>
<dbReference type="Gene3D" id="3.30.40.10">
    <property type="entry name" value="Zinc/RING finger domain, C3HC4 (zinc finger)"/>
    <property type="match status" value="2"/>
</dbReference>
<dbReference type="EMBL" id="KZ308717">
    <property type="protein sequence ID" value="KAG8233415.1"/>
    <property type="molecule type" value="Genomic_DNA"/>
</dbReference>
<dbReference type="InterPro" id="IPR013010">
    <property type="entry name" value="Znf_SIAH"/>
</dbReference>
<dbReference type="InterPro" id="IPR004162">
    <property type="entry name" value="SINA-like_animal"/>
</dbReference>
<keyword evidence="4" id="KW-0808">Transferase</keyword>
<comment type="caution">
    <text evidence="14">The sequence shown here is derived from an EMBL/GenBank/DDBJ whole genome shotgun (WGS) entry which is preliminary data.</text>
</comment>
<dbReference type="EC" id="2.3.2.27" evidence="10"/>
<dbReference type="Gene3D" id="2.60.210.10">
    <property type="entry name" value="Apoptosis, Tumor Necrosis Factor Receptor Associated Protein 2, Chain A"/>
    <property type="match status" value="1"/>
</dbReference>
<dbReference type="SUPFAM" id="SSF49599">
    <property type="entry name" value="TRAF domain-like"/>
    <property type="match status" value="1"/>
</dbReference>
<comment type="similarity">
    <text evidence="3 10">Belongs to the SINA (Seven in absentia) family.</text>
</comment>
<organism evidence="14 15">
    <name type="scientific">Ladona fulva</name>
    <name type="common">Scarce chaser dragonfly</name>
    <name type="synonym">Libellula fulva</name>
    <dbReference type="NCBI Taxonomy" id="123851"/>
    <lineage>
        <taxon>Eukaryota</taxon>
        <taxon>Metazoa</taxon>
        <taxon>Ecdysozoa</taxon>
        <taxon>Arthropoda</taxon>
        <taxon>Hexapoda</taxon>
        <taxon>Insecta</taxon>
        <taxon>Pterygota</taxon>
        <taxon>Palaeoptera</taxon>
        <taxon>Odonata</taxon>
        <taxon>Epiprocta</taxon>
        <taxon>Anisoptera</taxon>
        <taxon>Libelluloidea</taxon>
        <taxon>Libellulidae</taxon>
        <taxon>Ladona</taxon>
    </lineage>
</organism>
<dbReference type="InterPro" id="IPR008974">
    <property type="entry name" value="TRAF-like"/>
</dbReference>
<dbReference type="PANTHER" id="PTHR45877">
    <property type="entry name" value="E3 UBIQUITIN-PROTEIN LIGASE SIAH2"/>
    <property type="match status" value="1"/>
</dbReference>
<feature type="region of interest" description="Disordered" evidence="11">
    <location>
        <begin position="1"/>
        <end position="25"/>
    </location>
</feature>
<dbReference type="InterPro" id="IPR001841">
    <property type="entry name" value="Znf_RING"/>
</dbReference>
<dbReference type="PANTHER" id="PTHR45877:SF2">
    <property type="entry name" value="E3 UBIQUITIN-PROTEIN LIGASE SINA-RELATED"/>
    <property type="match status" value="1"/>
</dbReference>
<feature type="compositionally biased region" description="Low complexity" evidence="11">
    <location>
        <begin position="13"/>
        <end position="24"/>
    </location>
</feature>
<dbReference type="PROSITE" id="PS51081">
    <property type="entry name" value="ZF_SIAH"/>
    <property type="match status" value="1"/>
</dbReference>
<dbReference type="PROSITE" id="PS50089">
    <property type="entry name" value="ZF_RING_2"/>
    <property type="match status" value="1"/>
</dbReference>
<evidence type="ECO:0000256" key="10">
    <source>
        <dbReference type="RuleBase" id="RU201113"/>
    </source>
</evidence>
<feature type="domain" description="RING-type" evidence="12">
    <location>
        <begin position="282"/>
        <end position="317"/>
    </location>
</feature>
<dbReference type="GO" id="GO:0005737">
    <property type="term" value="C:cytoplasm"/>
    <property type="evidence" value="ECO:0007669"/>
    <property type="project" value="InterPro"/>
</dbReference>
<evidence type="ECO:0000256" key="9">
    <source>
        <dbReference type="PROSITE-ProRule" id="PRU00455"/>
    </source>
</evidence>
<evidence type="ECO:0000313" key="15">
    <source>
        <dbReference type="Proteomes" id="UP000792457"/>
    </source>
</evidence>
<dbReference type="FunFam" id="3.30.40.10:FF:000041">
    <property type="entry name" value="E3 ubiquitin-protein ligase SINAT3"/>
    <property type="match status" value="1"/>
</dbReference>
<feature type="region of interest" description="Disordered" evidence="11">
    <location>
        <begin position="97"/>
        <end position="119"/>
    </location>
</feature>
<feature type="region of interest" description="Disordered" evidence="11">
    <location>
        <begin position="39"/>
        <end position="61"/>
    </location>
</feature>
<evidence type="ECO:0000256" key="6">
    <source>
        <dbReference type="ARBA" id="ARBA00022771"/>
    </source>
</evidence>
<comment type="domain">
    <text evidence="10">The RING-type zinc finger domain is essential for ubiquitin ligase activity.</text>
</comment>
<gene>
    <name evidence="14" type="ORF">J437_LFUL013409</name>
</gene>
<feature type="domain" description="SIAH-type" evidence="13">
    <location>
        <begin position="334"/>
        <end position="392"/>
    </location>
</feature>
<accession>A0A8K0KGS7</accession>
<evidence type="ECO:0000256" key="11">
    <source>
        <dbReference type="SAM" id="MobiDB-lite"/>
    </source>
</evidence>
<dbReference type="GO" id="GO:0016567">
    <property type="term" value="P:protein ubiquitination"/>
    <property type="evidence" value="ECO:0007669"/>
    <property type="project" value="UniProtKB-UniPathway"/>
</dbReference>
<keyword evidence="8 10" id="KW-0862">Zinc</keyword>
<dbReference type="UniPathway" id="UPA00143"/>
<dbReference type="Pfam" id="PF21361">
    <property type="entry name" value="Sina_ZnF"/>
    <property type="match status" value="1"/>
</dbReference>
<dbReference type="GO" id="GO:0008270">
    <property type="term" value="F:zinc ion binding"/>
    <property type="evidence" value="ECO:0007669"/>
    <property type="project" value="UniProtKB-KW"/>
</dbReference>
<dbReference type="SUPFAM" id="SSF57850">
    <property type="entry name" value="RING/U-box"/>
    <property type="match status" value="1"/>
</dbReference>
<feature type="compositionally biased region" description="Low complexity" evidence="11">
    <location>
        <begin position="165"/>
        <end position="176"/>
    </location>
</feature>
<name>A0A8K0KGS7_LADFU</name>
<dbReference type="InterPro" id="IPR049548">
    <property type="entry name" value="Sina-like_RING"/>
</dbReference>
<comment type="function">
    <text evidence="10">E3 ubiquitin-protein ligase that mediates ubiquitination and subsequent proteasomal degradation of target proteins. E3 ubiquitin ligases accept ubiquitin from an E2 ubiquitin-conjugating enzyme in the form of a thioester and then directly transfers the ubiquitin to targeted substrates.</text>
</comment>
<evidence type="ECO:0000256" key="2">
    <source>
        <dbReference type="ARBA" id="ARBA00004906"/>
    </source>
</evidence>
<feature type="compositionally biased region" description="Polar residues" evidence="11">
    <location>
        <begin position="177"/>
        <end position="187"/>
    </location>
</feature>
<dbReference type="Pfam" id="PF03145">
    <property type="entry name" value="Sina_TRAF"/>
    <property type="match status" value="1"/>
</dbReference>
<feature type="region of interest" description="Disordered" evidence="11">
    <location>
        <begin position="154"/>
        <end position="210"/>
    </location>
</feature>
<evidence type="ECO:0000259" key="13">
    <source>
        <dbReference type="PROSITE" id="PS51081"/>
    </source>
</evidence>
<dbReference type="AlphaFoldDB" id="A0A8K0KGS7"/>
<dbReference type="InterPro" id="IPR018121">
    <property type="entry name" value="7-in-absentia-prot_TRAF-dom"/>
</dbReference>
<feature type="compositionally biased region" description="Polar residues" evidence="11">
    <location>
        <begin position="47"/>
        <end position="57"/>
    </location>
</feature>
<dbReference type="GO" id="GO:0061630">
    <property type="term" value="F:ubiquitin protein ligase activity"/>
    <property type="evidence" value="ECO:0007669"/>
    <property type="project" value="UniProtKB-EC"/>
</dbReference>
<proteinExistence type="inferred from homology"/>
<evidence type="ECO:0000256" key="4">
    <source>
        <dbReference type="ARBA" id="ARBA00022679"/>
    </source>
</evidence>
<dbReference type="Pfam" id="PF21362">
    <property type="entry name" value="Sina_RING"/>
    <property type="match status" value="1"/>
</dbReference>
<reference evidence="14" key="1">
    <citation type="submission" date="2013-04" db="EMBL/GenBank/DDBJ databases">
        <authorList>
            <person name="Qu J."/>
            <person name="Murali S.C."/>
            <person name="Bandaranaike D."/>
            <person name="Bellair M."/>
            <person name="Blankenburg K."/>
            <person name="Chao H."/>
            <person name="Dinh H."/>
            <person name="Doddapaneni H."/>
            <person name="Downs B."/>
            <person name="Dugan-Rocha S."/>
            <person name="Elkadiri S."/>
            <person name="Gnanaolivu R.D."/>
            <person name="Hernandez B."/>
            <person name="Javaid M."/>
            <person name="Jayaseelan J.C."/>
            <person name="Lee S."/>
            <person name="Li M."/>
            <person name="Ming W."/>
            <person name="Munidasa M."/>
            <person name="Muniz J."/>
            <person name="Nguyen L."/>
            <person name="Ongeri F."/>
            <person name="Osuji N."/>
            <person name="Pu L.-L."/>
            <person name="Puazo M."/>
            <person name="Qu C."/>
            <person name="Quiroz J."/>
            <person name="Raj R."/>
            <person name="Weissenberger G."/>
            <person name="Xin Y."/>
            <person name="Zou X."/>
            <person name="Han Y."/>
            <person name="Richards S."/>
            <person name="Worley K."/>
            <person name="Muzny D."/>
            <person name="Gibbs R."/>
        </authorList>
    </citation>
    <scope>NUCLEOTIDE SEQUENCE</scope>
    <source>
        <strain evidence="14">Sampled in the wild</strain>
    </source>
</reference>
<keyword evidence="5 10" id="KW-0479">Metal-binding</keyword>
<sequence>MDKWKRIIEPAGDSESSDWSSEDSTASCAIAPIRFRQLQYSSKERPQGSSSSTQNQVDPVEDCWQEYPSEYRSQPRKRRLSRVAQVNVSCSTSVVTRDAENEESMNVEGDKDGSELYGSGSRSWGMRNESAFPFQSFRKLSRFTQKFFNGASTSYQTQETSDHTASASINPASPSPVLSTSKTCSSQKKMKRFNPSENEEQLNHELEENDNTEILTDDNVICNRVADTNNDESKADSNENSKDTLVEGNSAVVTAEDSDLQQDMVELPNMDLNQSLISLLECPVCLEYVFPPINQCKRGHLVCANCKPQLNNCPSCRSRFTETRNLAMEKVAEKLYYPCRNHTSGCKGMYLLQDKREHEANCHFRTYKCIVSHCLWKGFRPDILGHMVDAHKKIVVYGESQVLCIKLDTCVHFTQNWIVSAFGQVFRVNFLVSYLRSQIAGCVQYLGPRKHASSYCYTFDVCSNNRRLLYSRQTHGDTGRLMTLYNTGDCFHLRTDAANYYVKDRVIKVKLNIKKASDVPEQ</sequence>
<evidence type="ECO:0000259" key="12">
    <source>
        <dbReference type="PROSITE" id="PS50089"/>
    </source>
</evidence>
<dbReference type="Proteomes" id="UP000792457">
    <property type="component" value="Unassembled WGS sequence"/>
</dbReference>
<comment type="pathway">
    <text evidence="2 10">Protein modification; protein ubiquitination.</text>
</comment>
<evidence type="ECO:0000256" key="7">
    <source>
        <dbReference type="ARBA" id="ARBA00022786"/>
    </source>
</evidence>
<comment type="catalytic activity">
    <reaction evidence="1 10">
        <text>S-ubiquitinyl-[E2 ubiquitin-conjugating enzyme]-L-cysteine + [acceptor protein]-L-lysine = [E2 ubiquitin-conjugating enzyme]-L-cysteine + N(6)-ubiquitinyl-[acceptor protein]-L-lysine.</text>
        <dbReference type="EC" id="2.3.2.27"/>
    </reaction>
</comment>
<evidence type="ECO:0000313" key="14">
    <source>
        <dbReference type="EMBL" id="KAG8233415.1"/>
    </source>
</evidence>
<keyword evidence="15" id="KW-1185">Reference proteome</keyword>
<dbReference type="GO" id="GO:0031624">
    <property type="term" value="F:ubiquitin conjugating enzyme binding"/>
    <property type="evidence" value="ECO:0007669"/>
    <property type="project" value="TreeGrafter"/>
</dbReference>